<dbReference type="Proteomes" id="UP000467700">
    <property type="component" value="Unassembled WGS sequence"/>
</dbReference>
<feature type="compositionally biased region" description="Polar residues" evidence="1">
    <location>
        <begin position="118"/>
        <end position="132"/>
    </location>
</feature>
<proteinExistence type="predicted"/>
<evidence type="ECO:0000313" key="2">
    <source>
        <dbReference type="EMBL" id="CAA7267363.1"/>
    </source>
</evidence>
<protein>
    <submittedName>
        <fullName evidence="2">Uncharacterized protein</fullName>
    </submittedName>
</protein>
<accession>A0A8S0XP14</accession>
<dbReference type="EMBL" id="CACVBS010000059">
    <property type="protein sequence ID" value="CAA7267363.1"/>
    <property type="molecule type" value="Genomic_DNA"/>
</dbReference>
<comment type="caution">
    <text evidence="2">The sequence shown here is derived from an EMBL/GenBank/DDBJ whole genome shotgun (WGS) entry which is preliminary data.</text>
</comment>
<evidence type="ECO:0000313" key="3">
    <source>
        <dbReference type="Proteomes" id="UP000467700"/>
    </source>
</evidence>
<feature type="compositionally biased region" description="Basic and acidic residues" evidence="1">
    <location>
        <begin position="91"/>
        <end position="100"/>
    </location>
</feature>
<feature type="compositionally biased region" description="Polar residues" evidence="1">
    <location>
        <begin position="76"/>
        <end position="85"/>
    </location>
</feature>
<keyword evidence="3" id="KW-1185">Reference proteome</keyword>
<feature type="region of interest" description="Disordered" evidence="1">
    <location>
        <begin position="76"/>
        <end position="132"/>
    </location>
</feature>
<organism evidence="2 3">
    <name type="scientific">Cyclocybe aegerita</name>
    <name type="common">Black poplar mushroom</name>
    <name type="synonym">Agrocybe aegerita</name>
    <dbReference type="NCBI Taxonomy" id="1973307"/>
    <lineage>
        <taxon>Eukaryota</taxon>
        <taxon>Fungi</taxon>
        <taxon>Dikarya</taxon>
        <taxon>Basidiomycota</taxon>
        <taxon>Agaricomycotina</taxon>
        <taxon>Agaricomycetes</taxon>
        <taxon>Agaricomycetidae</taxon>
        <taxon>Agaricales</taxon>
        <taxon>Agaricineae</taxon>
        <taxon>Bolbitiaceae</taxon>
        <taxon>Cyclocybe</taxon>
    </lineage>
</organism>
<gene>
    <name evidence="2" type="ORF">AAE3_LOCUS9596</name>
</gene>
<name>A0A8S0XP14_CYCAE</name>
<sequence length="132" mass="14774">MVNQVDLEEELSTTWHAFYVKHLLDSSIHDSDEIQLARLELEDEFSNIFLGADDKDFCNQTNNDLDEDTMEMGISQQSVGDSSIYLSPKSGEFDHDKSTEGKVSLDSNPVQDKILADQNPSSLMCSTPPTLE</sequence>
<evidence type="ECO:0000256" key="1">
    <source>
        <dbReference type="SAM" id="MobiDB-lite"/>
    </source>
</evidence>
<dbReference type="AlphaFoldDB" id="A0A8S0XP14"/>
<reference evidence="2 3" key="1">
    <citation type="submission" date="2020-01" db="EMBL/GenBank/DDBJ databases">
        <authorList>
            <person name="Gupta K D."/>
        </authorList>
    </citation>
    <scope>NUCLEOTIDE SEQUENCE [LARGE SCALE GENOMIC DNA]</scope>
</reference>